<accession>A0A4D5XEQ0</accession>
<keyword evidence="1" id="KW-0378">Hydrolase</keyword>
<dbReference type="GO" id="GO:0006206">
    <property type="term" value="P:pyrimidine nucleobase metabolic process"/>
    <property type="evidence" value="ECO:0007669"/>
    <property type="project" value="TreeGrafter"/>
</dbReference>
<dbReference type="GO" id="GO:0008252">
    <property type="term" value="F:nucleotidase activity"/>
    <property type="evidence" value="ECO:0007669"/>
    <property type="project" value="TreeGrafter"/>
</dbReference>
<dbReference type="InterPro" id="IPR023214">
    <property type="entry name" value="HAD_sf"/>
</dbReference>
<dbReference type="InterPro" id="IPR036412">
    <property type="entry name" value="HAD-like_sf"/>
</dbReference>
<dbReference type="Pfam" id="PF00702">
    <property type="entry name" value="Hydrolase"/>
    <property type="match status" value="1"/>
</dbReference>
<protein>
    <submittedName>
        <fullName evidence="1">Haloacid dehalogenase-like hydrolase</fullName>
    </submittedName>
</protein>
<dbReference type="PANTHER" id="PTHR47438:SF1">
    <property type="entry name" value="PHOSPHATE METABOLISM PROTEIN 8-RELATED"/>
    <property type="match status" value="1"/>
</dbReference>
<dbReference type="Gene3D" id="3.40.50.1000">
    <property type="entry name" value="HAD superfamily/HAD-like"/>
    <property type="match status" value="1"/>
</dbReference>
<sequence length="239" mass="28157">MGQLLGRTLVRSIIRPPVRPIIRLPVRSFVVFDVDNTLYTRKHKAMQYMTYRNEKYREKYPKKKNETFADEIRRVDFISEGAVSKCIKPSLTELHKLHTLFESLTKTLNLKIWTFSNGSNKHVSDVLDVLKITDYFDGHINLTSISDKYNKYDKYISKPSQKAYQIAEDEMKFNKDFDKIYFIDDHNKNIEASIKRKNWISILVDEKGTRSVDGALKIKSINELKYKIPELFIYTLDTK</sequence>
<dbReference type="SUPFAM" id="SSF56784">
    <property type="entry name" value="HAD-like"/>
    <property type="match status" value="1"/>
</dbReference>
<reference evidence="1" key="1">
    <citation type="journal article" date="2019" name="MBio">
        <title>Virus Genomes from Deep Sea Sediments Expand the Ocean Megavirome and Support Independent Origins of Viral Gigantism.</title>
        <authorList>
            <person name="Backstrom D."/>
            <person name="Yutin N."/>
            <person name="Jorgensen S.L."/>
            <person name="Dharamshi J."/>
            <person name="Homa F."/>
            <person name="Zaremba-Niedwiedzka K."/>
            <person name="Spang A."/>
            <person name="Wolf Y.I."/>
            <person name="Koonin E.V."/>
            <person name="Ettema T.J."/>
        </authorList>
    </citation>
    <scope>NUCLEOTIDE SEQUENCE</scope>
</reference>
<dbReference type="GO" id="GO:0009166">
    <property type="term" value="P:nucleotide catabolic process"/>
    <property type="evidence" value="ECO:0007669"/>
    <property type="project" value="TreeGrafter"/>
</dbReference>
<organism evidence="1">
    <name type="scientific">Mimivirus LCMiAC02</name>
    <dbReference type="NCBI Taxonomy" id="2506609"/>
    <lineage>
        <taxon>Viruses</taxon>
        <taxon>Varidnaviria</taxon>
        <taxon>Bamfordvirae</taxon>
        <taxon>Nucleocytoviricota</taxon>
        <taxon>Megaviricetes</taxon>
        <taxon>Imitervirales</taxon>
        <taxon>Mimiviridae</taxon>
        <taxon>Klosneuvirinae</taxon>
    </lineage>
</organism>
<proteinExistence type="predicted"/>
<gene>
    <name evidence="1" type="ORF">LCMiAC02_03240</name>
</gene>
<dbReference type="PANTHER" id="PTHR47438">
    <property type="entry name" value="PHOSPHATE METABOLISM PROTEIN 8-RELATED"/>
    <property type="match status" value="1"/>
</dbReference>
<dbReference type="EMBL" id="MK500410">
    <property type="protein sequence ID" value="QBK89229.1"/>
    <property type="molecule type" value="Genomic_DNA"/>
</dbReference>
<evidence type="ECO:0000313" key="1">
    <source>
        <dbReference type="EMBL" id="QBK89229.1"/>
    </source>
</evidence>
<name>A0A4D5XEQ0_9VIRU</name>
<dbReference type="InterPro" id="IPR052791">
    <property type="entry name" value="SSM1_domain"/>
</dbReference>